<dbReference type="InterPro" id="IPR018062">
    <property type="entry name" value="HTH_AraC-typ_CS"/>
</dbReference>
<dbReference type="SMART" id="SM00342">
    <property type="entry name" value="HTH_ARAC"/>
    <property type="match status" value="1"/>
</dbReference>
<evidence type="ECO:0000313" key="6">
    <source>
        <dbReference type="Proteomes" id="UP000308528"/>
    </source>
</evidence>
<dbReference type="InterPro" id="IPR050204">
    <property type="entry name" value="AraC_XylS_family_regulators"/>
</dbReference>
<feature type="domain" description="HTH araC/xylS-type" evidence="4">
    <location>
        <begin position="176"/>
        <end position="260"/>
    </location>
</feature>
<evidence type="ECO:0000313" key="5">
    <source>
        <dbReference type="EMBL" id="THH41204.1"/>
    </source>
</evidence>
<dbReference type="InterPro" id="IPR009057">
    <property type="entry name" value="Homeodomain-like_sf"/>
</dbReference>
<accession>A0A4S4NMP6</accession>
<evidence type="ECO:0000259" key="4">
    <source>
        <dbReference type="PROSITE" id="PS01124"/>
    </source>
</evidence>
<dbReference type="RefSeq" id="WP_136456030.1">
    <property type="nucleotide sequence ID" value="NZ_SRSF01000001.1"/>
</dbReference>
<reference evidence="5 6" key="1">
    <citation type="submission" date="2019-04" db="EMBL/GenBank/DDBJ databases">
        <title>Lewinella litorea sp. nov., isolated from a marine sand.</title>
        <authorList>
            <person name="Yoon J.-H."/>
        </authorList>
    </citation>
    <scope>NUCLEOTIDE SEQUENCE [LARGE SCALE GENOMIC DNA]</scope>
    <source>
        <strain evidence="5 6">HSMS-39</strain>
    </source>
</reference>
<keyword evidence="3" id="KW-0804">Transcription</keyword>
<dbReference type="InterPro" id="IPR018060">
    <property type="entry name" value="HTH_AraC"/>
</dbReference>
<dbReference type="PANTHER" id="PTHR46796:SF13">
    <property type="entry name" value="HTH-TYPE TRANSCRIPTIONAL ACTIVATOR RHAS"/>
    <property type="match status" value="1"/>
</dbReference>
<proteinExistence type="predicted"/>
<dbReference type="EMBL" id="SRSF01000001">
    <property type="protein sequence ID" value="THH41204.1"/>
    <property type="molecule type" value="Genomic_DNA"/>
</dbReference>
<dbReference type="OrthoDB" id="323290at2"/>
<dbReference type="Proteomes" id="UP000308528">
    <property type="component" value="Unassembled WGS sequence"/>
</dbReference>
<dbReference type="AlphaFoldDB" id="A0A4S4NMP6"/>
<sequence>MISVSEYPPSPALAPFVACYTFGVFNTVAAEEAVIEIVPNGCPEVIIHLEDRFCKLPFGMGVERTPDFMLIGLFSSRFRVQFNEPVPVFSIRLHPEALFTLFQLPGEKLIDGYENSDLIFGAGFRELCERIREEKCPTAMVALAEAYLAKCLHHPAAPTSYVARSAALMRHGPQHSIKEISEQVCISQRQLQRRFRREIGISPKQYLKLVRINRVIRTLENNPHLDLTSVAYHCGYYDQAHFIKDFKRITGQLPGDFRKGERGPVLRGA</sequence>
<evidence type="ECO:0000256" key="2">
    <source>
        <dbReference type="ARBA" id="ARBA00023125"/>
    </source>
</evidence>
<keyword evidence="2" id="KW-0238">DNA-binding</keyword>
<dbReference type="PROSITE" id="PS01124">
    <property type="entry name" value="HTH_ARAC_FAMILY_2"/>
    <property type="match status" value="1"/>
</dbReference>
<organism evidence="5 6">
    <name type="scientific">Neolewinella litorea</name>
    <dbReference type="NCBI Taxonomy" id="2562452"/>
    <lineage>
        <taxon>Bacteria</taxon>
        <taxon>Pseudomonadati</taxon>
        <taxon>Bacteroidota</taxon>
        <taxon>Saprospiria</taxon>
        <taxon>Saprospirales</taxon>
        <taxon>Lewinellaceae</taxon>
        <taxon>Neolewinella</taxon>
    </lineage>
</organism>
<dbReference type="GO" id="GO:0003700">
    <property type="term" value="F:DNA-binding transcription factor activity"/>
    <property type="evidence" value="ECO:0007669"/>
    <property type="project" value="InterPro"/>
</dbReference>
<dbReference type="PROSITE" id="PS00041">
    <property type="entry name" value="HTH_ARAC_FAMILY_1"/>
    <property type="match status" value="1"/>
</dbReference>
<dbReference type="Gene3D" id="1.10.10.60">
    <property type="entry name" value="Homeodomain-like"/>
    <property type="match status" value="1"/>
</dbReference>
<keyword evidence="1" id="KW-0805">Transcription regulation</keyword>
<evidence type="ECO:0000256" key="3">
    <source>
        <dbReference type="ARBA" id="ARBA00023163"/>
    </source>
</evidence>
<keyword evidence="6" id="KW-1185">Reference proteome</keyword>
<gene>
    <name evidence="5" type="ORF">E4021_01005</name>
</gene>
<protein>
    <submittedName>
        <fullName evidence="5">AraC family transcriptional regulator</fullName>
    </submittedName>
</protein>
<name>A0A4S4NMP6_9BACT</name>
<dbReference type="GO" id="GO:0043565">
    <property type="term" value="F:sequence-specific DNA binding"/>
    <property type="evidence" value="ECO:0007669"/>
    <property type="project" value="InterPro"/>
</dbReference>
<dbReference type="PANTHER" id="PTHR46796">
    <property type="entry name" value="HTH-TYPE TRANSCRIPTIONAL ACTIVATOR RHAS-RELATED"/>
    <property type="match status" value="1"/>
</dbReference>
<evidence type="ECO:0000256" key="1">
    <source>
        <dbReference type="ARBA" id="ARBA00023015"/>
    </source>
</evidence>
<comment type="caution">
    <text evidence="5">The sequence shown here is derived from an EMBL/GenBank/DDBJ whole genome shotgun (WGS) entry which is preliminary data.</text>
</comment>
<dbReference type="Pfam" id="PF20240">
    <property type="entry name" value="DUF6597"/>
    <property type="match status" value="1"/>
</dbReference>
<dbReference type="Pfam" id="PF12833">
    <property type="entry name" value="HTH_18"/>
    <property type="match status" value="1"/>
</dbReference>
<dbReference type="SUPFAM" id="SSF46689">
    <property type="entry name" value="Homeodomain-like"/>
    <property type="match status" value="2"/>
</dbReference>
<dbReference type="InterPro" id="IPR046532">
    <property type="entry name" value="DUF6597"/>
</dbReference>